<dbReference type="EMBL" id="JAUDCL010000021">
    <property type="protein sequence ID" value="MDM8201854.1"/>
    <property type="molecule type" value="Genomic_DNA"/>
</dbReference>
<reference evidence="2 3" key="3">
    <citation type="submission" date="2023-06" db="EMBL/GenBank/DDBJ databases">
        <authorList>
            <person name="Zeman M."/>
            <person name="Kubasova T."/>
            <person name="Jahodarova E."/>
            <person name="Nykrynova M."/>
            <person name="Rychlik I."/>
        </authorList>
    </citation>
    <scope>NUCLEOTIDE SEQUENCE [LARGE SCALE GENOMIC DNA]</scope>
    <source>
        <strain evidence="2 3">ET340</strain>
    </source>
</reference>
<organism evidence="2 3">
    <name type="scientific">Allofournierella massiliensis</name>
    <dbReference type="NCBI Taxonomy" id="1650663"/>
    <lineage>
        <taxon>Bacteria</taxon>
        <taxon>Bacillati</taxon>
        <taxon>Bacillota</taxon>
        <taxon>Clostridia</taxon>
        <taxon>Eubacteriales</taxon>
        <taxon>Oscillospiraceae</taxon>
        <taxon>Allofournierella</taxon>
    </lineage>
</organism>
<comment type="caution">
    <text evidence="2">The sequence shown here is derived from an EMBL/GenBank/DDBJ whole genome shotgun (WGS) entry which is preliminary data.</text>
</comment>
<dbReference type="RefSeq" id="WP_289600294.1">
    <property type="nucleotide sequence ID" value="NZ_JAUDCL010000021.1"/>
</dbReference>
<name>A0ABT7USI7_9FIRM</name>
<proteinExistence type="predicted"/>
<keyword evidence="3" id="KW-1185">Reference proteome</keyword>
<feature type="compositionally biased region" description="Basic and acidic residues" evidence="1">
    <location>
        <begin position="16"/>
        <end position="39"/>
    </location>
</feature>
<reference evidence="3" key="2">
    <citation type="submission" date="2023-06" db="EMBL/GenBank/DDBJ databases">
        <title>Identification and characterization of horizontal gene transfer across gut microbiota members of farm animals based on homology search.</title>
        <authorList>
            <person name="Zeman M."/>
            <person name="Kubasova T."/>
            <person name="Jahodarova E."/>
            <person name="Nykrynova M."/>
            <person name="Rychlik I."/>
        </authorList>
    </citation>
    <scope>NUCLEOTIDE SEQUENCE [LARGE SCALE GENOMIC DNA]</scope>
    <source>
        <strain evidence="3">ET340</strain>
    </source>
</reference>
<feature type="region of interest" description="Disordered" evidence="1">
    <location>
        <begin position="1"/>
        <end position="40"/>
    </location>
</feature>
<evidence type="ECO:0000256" key="1">
    <source>
        <dbReference type="SAM" id="MobiDB-lite"/>
    </source>
</evidence>
<evidence type="ECO:0000313" key="3">
    <source>
        <dbReference type="Proteomes" id="UP001529380"/>
    </source>
</evidence>
<sequence length="97" mass="10978">MNTQKAAPGKRPKPLFADDLRQPAKECGDRLPERKDEKGGYYQSRCGIRKRRFCRRILAHKMFKGAGKPPRLAPPLFAISAPKILGQNCEAPEKARF</sequence>
<accession>A0ABT7USI7</accession>
<reference evidence="2 3" key="1">
    <citation type="submission" date="2023-06" db="EMBL/GenBank/DDBJ databases">
        <title>Identification and characterization of horizontal gene transfer across gut microbiota members of farm animals based on homology search.</title>
        <authorList>
            <person name="Schwarzerova J."/>
            <person name="Nykrynova M."/>
            <person name="Jureckova K."/>
            <person name="Cejkova D."/>
            <person name="Rychlik I."/>
        </authorList>
    </citation>
    <scope>NUCLEOTIDE SEQUENCE [LARGE SCALE GENOMIC DNA]</scope>
    <source>
        <strain evidence="2 3">ET340</strain>
    </source>
</reference>
<gene>
    <name evidence="2" type="ORF">QUW08_11215</name>
</gene>
<evidence type="ECO:0008006" key="4">
    <source>
        <dbReference type="Google" id="ProtNLM"/>
    </source>
</evidence>
<protein>
    <recommendedName>
        <fullName evidence="4">Alternative ribosome-rescue factor</fullName>
    </recommendedName>
</protein>
<dbReference type="Proteomes" id="UP001529380">
    <property type="component" value="Unassembled WGS sequence"/>
</dbReference>
<evidence type="ECO:0000313" key="2">
    <source>
        <dbReference type="EMBL" id="MDM8201854.1"/>
    </source>
</evidence>